<evidence type="ECO:0000313" key="2">
    <source>
        <dbReference type="Proteomes" id="UP001165580"/>
    </source>
</evidence>
<sequence>MTAQDDFQTDARTESLLSSRDRETLRKLIIDGMTFGPGAELDETYFESLRTRIAQGAR</sequence>
<name>A0ABT2GHQ9_9MICO</name>
<accession>A0ABT2GHQ9</accession>
<protein>
    <submittedName>
        <fullName evidence="1">Uncharacterized protein</fullName>
    </submittedName>
</protein>
<dbReference type="EMBL" id="JANTEZ010000005">
    <property type="protein sequence ID" value="MCS5715641.1"/>
    <property type="molecule type" value="Genomic_DNA"/>
</dbReference>
<gene>
    <name evidence="1" type="ORF">NVV95_13900</name>
</gene>
<keyword evidence="2" id="KW-1185">Reference proteome</keyword>
<reference evidence="1" key="1">
    <citation type="submission" date="2022-08" db="EMBL/GenBank/DDBJ databases">
        <authorList>
            <person name="Deng Y."/>
            <person name="Han X.-F."/>
            <person name="Zhang Y.-Q."/>
        </authorList>
    </citation>
    <scope>NUCLEOTIDE SEQUENCE</scope>
    <source>
        <strain evidence="1">CPCC 205716</strain>
    </source>
</reference>
<evidence type="ECO:0000313" key="1">
    <source>
        <dbReference type="EMBL" id="MCS5715641.1"/>
    </source>
</evidence>
<comment type="caution">
    <text evidence="1">The sequence shown here is derived from an EMBL/GenBank/DDBJ whole genome shotgun (WGS) entry which is preliminary data.</text>
</comment>
<dbReference type="RefSeq" id="WP_259487149.1">
    <property type="nucleotide sequence ID" value="NZ_JANTEZ010000005.1"/>
</dbReference>
<organism evidence="1 2">
    <name type="scientific">Herbiconiux gentiana</name>
    <dbReference type="NCBI Taxonomy" id="2970912"/>
    <lineage>
        <taxon>Bacteria</taxon>
        <taxon>Bacillati</taxon>
        <taxon>Actinomycetota</taxon>
        <taxon>Actinomycetes</taxon>
        <taxon>Micrococcales</taxon>
        <taxon>Microbacteriaceae</taxon>
        <taxon>Herbiconiux</taxon>
    </lineage>
</organism>
<dbReference type="Proteomes" id="UP001165580">
    <property type="component" value="Unassembled WGS sequence"/>
</dbReference>
<proteinExistence type="predicted"/>